<feature type="region of interest" description="Disordered" evidence="1">
    <location>
        <begin position="908"/>
        <end position="934"/>
    </location>
</feature>
<sequence>MESKKGSGTVEVRSATTDISVYDQEGPTPRRMTQRIRDSVELRRNSGSSLSPEVIRSTTSVSCVTRQASEDDCAKQRFIVWAAVKRNRSIRMAASDRLRCPLVRCGEQFGDHETMLRHLSRCRHLETGEYLCYDCMRVERFNDGKCKCCLGHQTKRRRIINAAKKVFSTLGHKPRRAGSSEIGQDEFMIPPPPSYESLDIESNQDEDQELQLPIEPEISGNPISEMDAQTMFPVELASINYEPQQDISQPLNDFDAPVPVVSHFVTPPLPGHSLQNLVNNNGSRPSLTLDTHNTGRPNKVPRTTFLSPSSSLRSNNSSQGIISPLSAASGLWANESSIDTTLASPITPFSSDAESSSLSRENSCKFPKDFRLPSLLSSWNDQPYKSRSIEHTGLATSDSSFTLNNVSELPGDMPLNMALPRSWGVEPLTFSLDPKDNYSWSSTVDTQVNVLFTGNNDDPNMESEEFNCDARTLVSHTWETLKEQMTFSMPNVAHINNSLARQLEMFSPKDMILRGLKGLQRILCGTDLNDPLDYLCFVHLIYAFSFVIHEEDVSTRIDELFKQALAYRNFLPARDRDSYSALVTAIWEPRELETSNSQLGRSSSLKGKELELRDNTPIPFKSDPLVAVAQNFLDDLETSLLGGNNTTRPLETMTSELYSIHIAETGPTTQLNNDAFSITVNYIIQVLSQKFGPLSKDLVPKLRAVGQKVTSGYVTTIRCLELELLQAGKNALPALELFQDYIPQVRGLCDPIYSQRGSNPRSNYQRLGVALVESLVQNIDAQTTPVINLSTSDQVHDSTSDFSLDLPDDPDFVAAFLKDFDNSALAGENFIDPTTTSLEQTDYGSKRDTSHIIPTATGILGTDHTTVDPQSLNHTGSETENSILSRPEKTIAYEHKTIHQNDVFTAAPTSVPSQKEESSASTPAEGNTSGPRTEANDCCEICGYRPKGDPQWFKGSMAKHKKLQHSKEPPKIYRCKFPGCTSAYKNRPDNLRQHQIEKDHFVEGEGNQKRPTKRKKPDDD</sequence>
<feature type="compositionally biased region" description="Low complexity" evidence="1">
    <location>
        <begin position="301"/>
        <end position="317"/>
    </location>
</feature>
<protein>
    <recommendedName>
        <fullName evidence="2">C2H2-type domain-containing protein</fullName>
    </recommendedName>
</protein>
<reference evidence="3" key="1">
    <citation type="journal article" date="2021" name="Nat. Commun.">
        <title>Genetic determinants of endophytism in the Arabidopsis root mycobiome.</title>
        <authorList>
            <person name="Mesny F."/>
            <person name="Miyauchi S."/>
            <person name="Thiergart T."/>
            <person name="Pickel B."/>
            <person name="Atanasova L."/>
            <person name="Karlsson M."/>
            <person name="Huettel B."/>
            <person name="Barry K.W."/>
            <person name="Haridas S."/>
            <person name="Chen C."/>
            <person name="Bauer D."/>
            <person name="Andreopoulos W."/>
            <person name="Pangilinan J."/>
            <person name="LaButti K."/>
            <person name="Riley R."/>
            <person name="Lipzen A."/>
            <person name="Clum A."/>
            <person name="Drula E."/>
            <person name="Henrissat B."/>
            <person name="Kohler A."/>
            <person name="Grigoriev I.V."/>
            <person name="Martin F.M."/>
            <person name="Hacquard S."/>
        </authorList>
    </citation>
    <scope>NUCLEOTIDE SEQUENCE</scope>
    <source>
        <strain evidence="3">MPI-SDFR-AT-0073</strain>
    </source>
</reference>
<dbReference type="PROSITE" id="PS00028">
    <property type="entry name" value="ZINC_FINGER_C2H2_1"/>
    <property type="match status" value="1"/>
</dbReference>
<gene>
    <name evidence="3" type="ORF">BKA67DRAFT_19989</name>
</gene>
<dbReference type="RefSeq" id="XP_045963742.1">
    <property type="nucleotide sequence ID" value="XM_046095413.1"/>
</dbReference>
<feature type="compositionally biased region" description="Basic residues" evidence="1">
    <location>
        <begin position="1010"/>
        <end position="1020"/>
    </location>
</feature>
<proteinExistence type="predicted"/>
<evidence type="ECO:0000313" key="4">
    <source>
        <dbReference type="Proteomes" id="UP000758603"/>
    </source>
</evidence>
<accession>A0A9P9A1J6</accession>
<feature type="region of interest" description="Disordered" evidence="1">
    <location>
        <begin position="282"/>
        <end position="317"/>
    </location>
</feature>
<dbReference type="EMBL" id="JAGPXC010000001">
    <property type="protein sequence ID" value="KAH6659611.1"/>
    <property type="molecule type" value="Genomic_DNA"/>
</dbReference>
<evidence type="ECO:0000259" key="2">
    <source>
        <dbReference type="PROSITE" id="PS00028"/>
    </source>
</evidence>
<feature type="compositionally biased region" description="Basic and acidic residues" evidence="1">
    <location>
        <begin position="986"/>
        <end position="1008"/>
    </location>
</feature>
<comment type="caution">
    <text evidence="3">The sequence shown here is derived from an EMBL/GenBank/DDBJ whole genome shotgun (WGS) entry which is preliminary data.</text>
</comment>
<dbReference type="Proteomes" id="UP000758603">
    <property type="component" value="Unassembled WGS sequence"/>
</dbReference>
<feature type="compositionally biased region" description="Polar residues" evidence="1">
    <location>
        <begin position="282"/>
        <end position="296"/>
    </location>
</feature>
<dbReference type="SMART" id="SM00355">
    <property type="entry name" value="ZnF_C2H2"/>
    <property type="match status" value="2"/>
</dbReference>
<dbReference type="AlphaFoldDB" id="A0A9P9A1J6"/>
<name>A0A9P9A1J6_9PEZI</name>
<feature type="compositionally biased region" description="Polar residues" evidence="1">
    <location>
        <begin position="863"/>
        <end position="884"/>
    </location>
</feature>
<feature type="domain" description="C2H2-type" evidence="2">
    <location>
        <begin position="100"/>
        <end position="124"/>
    </location>
</feature>
<evidence type="ECO:0000256" key="1">
    <source>
        <dbReference type="SAM" id="MobiDB-lite"/>
    </source>
</evidence>
<feature type="region of interest" description="Disordered" evidence="1">
    <location>
        <begin position="1"/>
        <end position="31"/>
    </location>
</feature>
<feature type="compositionally biased region" description="Polar residues" evidence="1">
    <location>
        <begin position="908"/>
        <end position="931"/>
    </location>
</feature>
<feature type="region of interest" description="Disordered" evidence="1">
    <location>
        <begin position="856"/>
        <end position="887"/>
    </location>
</feature>
<dbReference type="InterPro" id="IPR013087">
    <property type="entry name" value="Znf_C2H2_type"/>
</dbReference>
<organism evidence="3 4">
    <name type="scientific">Truncatella angustata</name>
    <dbReference type="NCBI Taxonomy" id="152316"/>
    <lineage>
        <taxon>Eukaryota</taxon>
        <taxon>Fungi</taxon>
        <taxon>Dikarya</taxon>
        <taxon>Ascomycota</taxon>
        <taxon>Pezizomycotina</taxon>
        <taxon>Sordariomycetes</taxon>
        <taxon>Xylariomycetidae</taxon>
        <taxon>Amphisphaeriales</taxon>
        <taxon>Sporocadaceae</taxon>
        <taxon>Truncatella</taxon>
    </lineage>
</organism>
<dbReference type="OrthoDB" id="5366163at2759"/>
<keyword evidence="4" id="KW-1185">Reference proteome</keyword>
<dbReference type="GeneID" id="70124306"/>
<evidence type="ECO:0000313" key="3">
    <source>
        <dbReference type="EMBL" id="KAH6659611.1"/>
    </source>
</evidence>
<feature type="region of interest" description="Disordered" evidence="1">
    <location>
        <begin position="984"/>
        <end position="1020"/>
    </location>
</feature>